<gene>
    <name evidence="7" type="primary">fabD</name>
    <name evidence="7" type="ORF">H8705_10045</name>
</gene>
<dbReference type="GO" id="GO:0006633">
    <property type="term" value="P:fatty acid biosynthetic process"/>
    <property type="evidence" value="ECO:0007669"/>
    <property type="project" value="TreeGrafter"/>
</dbReference>
<dbReference type="Pfam" id="PF00698">
    <property type="entry name" value="Acyl_transf_1"/>
    <property type="match status" value="1"/>
</dbReference>
<dbReference type="Gene3D" id="3.30.70.250">
    <property type="entry name" value="Malonyl-CoA ACP transacylase, ACP-binding"/>
    <property type="match status" value="1"/>
</dbReference>
<dbReference type="SUPFAM" id="SSF52151">
    <property type="entry name" value="FabD/lysophospholipase-like"/>
    <property type="match status" value="1"/>
</dbReference>
<keyword evidence="2 4" id="KW-0012">Acyltransferase</keyword>
<comment type="catalytic activity">
    <reaction evidence="3 4">
        <text>holo-[ACP] + malonyl-CoA = malonyl-[ACP] + CoA</text>
        <dbReference type="Rhea" id="RHEA:41792"/>
        <dbReference type="Rhea" id="RHEA-COMP:9623"/>
        <dbReference type="Rhea" id="RHEA-COMP:9685"/>
        <dbReference type="ChEBI" id="CHEBI:57287"/>
        <dbReference type="ChEBI" id="CHEBI:57384"/>
        <dbReference type="ChEBI" id="CHEBI:64479"/>
        <dbReference type="ChEBI" id="CHEBI:78449"/>
        <dbReference type="EC" id="2.3.1.39"/>
    </reaction>
</comment>
<dbReference type="Gene3D" id="3.40.366.10">
    <property type="entry name" value="Malonyl-Coenzyme A Acyl Carrier Protein, domain 2"/>
    <property type="match status" value="1"/>
</dbReference>
<dbReference type="InterPro" id="IPR016035">
    <property type="entry name" value="Acyl_Trfase/lysoPLipase"/>
</dbReference>
<proteinExistence type="inferred from homology"/>
<protein>
    <recommendedName>
        <fullName evidence="4">Malonyl CoA-acyl carrier protein transacylase</fullName>
        <ecNumber evidence="4">2.3.1.39</ecNumber>
    </recommendedName>
</protein>
<evidence type="ECO:0000256" key="2">
    <source>
        <dbReference type="ARBA" id="ARBA00023315"/>
    </source>
</evidence>
<comment type="caution">
    <text evidence="7">The sequence shown here is derived from an EMBL/GenBank/DDBJ whole genome shotgun (WGS) entry which is preliminary data.</text>
</comment>
<evidence type="ECO:0000313" key="8">
    <source>
        <dbReference type="Proteomes" id="UP000623678"/>
    </source>
</evidence>
<feature type="domain" description="Malonyl-CoA:ACP transacylase (MAT)" evidence="6">
    <location>
        <begin position="6"/>
        <end position="293"/>
    </location>
</feature>
<dbReference type="PANTHER" id="PTHR42681">
    <property type="entry name" value="MALONYL-COA-ACYL CARRIER PROTEIN TRANSACYLASE, MITOCHONDRIAL"/>
    <property type="match status" value="1"/>
</dbReference>
<keyword evidence="8" id="KW-1185">Reference proteome</keyword>
<dbReference type="InterPro" id="IPR004410">
    <property type="entry name" value="Malonyl_CoA-ACP_transAc_FabD"/>
</dbReference>
<evidence type="ECO:0000256" key="4">
    <source>
        <dbReference type="PIRNR" id="PIRNR000446"/>
    </source>
</evidence>
<accession>A0A926ETC2</accession>
<evidence type="ECO:0000313" key="7">
    <source>
        <dbReference type="EMBL" id="MBC8585925.1"/>
    </source>
</evidence>
<dbReference type="PANTHER" id="PTHR42681:SF1">
    <property type="entry name" value="MALONYL-COA-ACYL CARRIER PROTEIN TRANSACYLASE, MITOCHONDRIAL"/>
    <property type="match status" value="1"/>
</dbReference>
<dbReference type="InterPro" id="IPR016036">
    <property type="entry name" value="Malonyl_transacylase_ACP-bd"/>
</dbReference>
<evidence type="ECO:0000256" key="3">
    <source>
        <dbReference type="ARBA" id="ARBA00048462"/>
    </source>
</evidence>
<dbReference type="InterPro" id="IPR001227">
    <property type="entry name" value="Ac_transferase_dom_sf"/>
</dbReference>
<name>A0A926ETC2_9FIRM</name>
<dbReference type="RefSeq" id="WP_262395634.1">
    <property type="nucleotide sequence ID" value="NZ_JACRTD010000007.1"/>
</dbReference>
<dbReference type="GO" id="GO:0005829">
    <property type="term" value="C:cytosol"/>
    <property type="evidence" value="ECO:0007669"/>
    <property type="project" value="TreeGrafter"/>
</dbReference>
<dbReference type="NCBIfam" id="TIGR00128">
    <property type="entry name" value="fabD"/>
    <property type="match status" value="1"/>
</dbReference>
<dbReference type="SUPFAM" id="SSF55048">
    <property type="entry name" value="Probable ACP-binding domain of malonyl-CoA ACP transacylase"/>
    <property type="match status" value="1"/>
</dbReference>
<evidence type="ECO:0000256" key="1">
    <source>
        <dbReference type="ARBA" id="ARBA00022679"/>
    </source>
</evidence>
<dbReference type="Proteomes" id="UP000623678">
    <property type="component" value="Unassembled WGS sequence"/>
</dbReference>
<dbReference type="EC" id="2.3.1.39" evidence="4"/>
<comment type="similarity">
    <text evidence="4">Belongs to the fabD family.</text>
</comment>
<sequence>MKTAFLFSGQGSQYPGMGRELFENFKQAKEVYQCAGDILGYDLAKVSFEGDEAVLSQTKVSQPAIFAVSMAAYRVVSQFVSPCACAGHSLGEFAALTAAGAFSLENGFRAIGARAAAMQKASEQNAGAMYAILGSDEASVALACRQAQGFVTPVNYNSPSQTVISGEQSACAQAAAVLSQQGAKAVKLAVSSAFHTKMMDGAAQEFKEAMSQIPTGEAALPFYSNITGKRWEPQDLTQYLGLHLVSPVHFHEEISAMIADGVDTFVELGPNKVLTMLIKRTFKQVTAVNVENLKTLEKARQVVVQ</sequence>
<dbReference type="InterPro" id="IPR024925">
    <property type="entry name" value="Malonyl_CoA-ACP_transAc"/>
</dbReference>
<dbReference type="AlphaFoldDB" id="A0A926ETC2"/>
<keyword evidence="1 4" id="KW-0808">Transferase</keyword>
<dbReference type="PIRSF" id="PIRSF000446">
    <property type="entry name" value="Mct"/>
    <property type="match status" value="1"/>
</dbReference>
<feature type="active site" evidence="5">
    <location>
        <position position="195"/>
    </location>
</feature>
<organism evidence="7 8">
    <name type="scientific">Youxingia wuxianensis</name>
    <dbReference type="NCBI Taxonomy" id="2763678"/>
    <lineage>
        <taxon>Bacteria</taxon>
        <taxon>Bacillati</taxon>
        <taxon>Bacillota</taxon>
        <taxon>Clostridia</taxon>
        <taxon>Eubacteriales</taxon>
        <taxon>Oscillospiraceae</taxon>
        <taxon>Youxingia</taxon>
    </lineage>
</organism>
<reference evidence="7" key="1">
    <citation type="submission" date="2020-08" db="EMBL/GenBank/DDBJ databases">
        <title>Genome public.</title>
        <authorList>
            <person name="Liu C."/>
            <person name="Sun Q."/>
        </authorList>
    </citation>
    <scope>NUCLEOTIDE SEQUENCE</scope>
    <source>
        <strain evidence="7">NSJ-64</strain>
    </source>
</reference>
<dbReference type="SMART" id="SM00827">
    <property type="entry name" value="PKS_AT"/>
    <property type="match status" value="1"/>
</dbReference>
<evidence type="ECO:0000259" key="6">
    <source>
        <dbReference type="SMART" id="SM00827"/>
    </source>
</evidence>
<dbReference type="GO" id="GO:0004314">
    <property type="term" value="F:[acyl-carrier-protein] S-malonyltransferase activity"/>
    <property type="evidence" value="ECO:0007669"/>
    <property type="project" value="UniProtKB-EC"/>
</dbReference>
<evidence type="ECO:0000256" key="5">
    <source>
        <dbReference type="PIRSR" id="PIRSR000446-1"/>
    </source>
</evidence>
<dbReference type="EMBL" id="JACRTD010000007">
    <property type="protein sequence ID" value="MBC8585925.1"/>
    <property type="molecule type" value="Genomic_DNA"/>
</dbReference>
<feature type="active site" evidence="5">
    <location>
        <position position="89"/>
    </location>
</feature>
<dbReference type="InterPro" id="IPR050858">
    <property type="entry name" value="Mal-CoA-ACP_Trans/PKS_FabD"/>
</dbReference>
<dbReference type="InterPro" id="IPR014043">
    <property type="entry name" value="Acyl_transferase_dom"/>
</dbReference>